<protein>
    <submittedName>
        <fullName evidence="1">Uncharacterized protein</fullName>
    </submittedName>
</protein>
<accession>A0A426XKH3</accession>
<dbReference type="Proteomes" id="UP000287651">
    <property type="component" value="Unassembled WGS sequence"/>
</dbReference>
<proteinExistence type="predicted"/>
<sequence>MDAQGSFVGARGMCWLYGTSVGRLRNWAITSCWHRDLVLGEATAARSLLRCFGGELLILDGWTSFGGPQRVKFPSLRVCPSVPSVGSPVVNAYTKVMVGCRHNPPRGCCLSRDRFSHWVLRVEDVRREAQRWR</sequence>
<name>A0A426XKH3_ENSVE</name>
<comment type="caution">
    <text evidence="1">The sequence shown here is derived from an EMBL/GenBank/DDBJ whole genome shotgun (WGS) entry which is preliminary data.</text>
</comment>
<gene>
    <name evidence="1" type="ORF">B296_00022233</name>
</gene>
<dbReference type="EMBL" id="AMZH03019729">
    <property type="protein sequence ID" value="RRT39974.1"/>
    <property type="molecule type" value="Genomic_DNA"/>
</dbReference>
<dbReference type="AlphaFoldDB" id="A0A426XKH3"/>
<organism evidence="1 2">
    <name type="scientific">Ensete ventricosum</name>
    <name type="common">Abyssinian banana</name>
    <name type="synonym">Musa ensete</name>
    <dbReference type="NCBI Taxonomy" id="4639"/>
    <lineage>
        <taxon>Eukaryota</taxon>
        <taxon>Viridiplantae</taxon>
        <taxon>Streptophyta</taxon>
        <taxon>Embryophyta</taxon>
        <taxon>Tracheophyta</taxon>
        <taxon>Spermatophyta</taxon>
        <taxon>Magnoliopsida</taxon>
        <taxon>Liliopsida</taxon>
        <taxon>Zingiberales</taxon>
        <taxon>Musaceae</taxon>
        <taxon>Ensete</taxon>
    </lineage>
</organism>
<evidence type="ECO:0000313" key="1">
    <source>
        <dbReference type="EMBL" id="RRT39974.1"/>
    </source>
</evidence>
<reference evidence="1 2" key="1">
    <citation type="journal article" date="2014" name="Agronomy (Basel)">
        <title>A Draft Genome Sequence for Ensete ventricosum, the Drought-Tolerant Tree Against Hunger.</title>
        <authorList>
            <person name="Harrison J."/>
            <person name="Moore K.A."/>
            <person name="Paszkiewicz K."/>
            <person name="Jones T."/>
            <person name="Grant M."/>
            <person name="Ambacheew D."/>
            <person name="Muzemil S."/>
            <person name="Studholme D.J."/>
        </authorList>
    </citation>
    <scope>NUCLEOTIDE SEQUENCE [LARGE SCALE GENOMIC DNA]</scope>
</reference>
<evidence type="ECO:0000313" key="2">
    <source>
        <dbReference type="Proteomes" id="UP000287651"/>
    </source>
</evidence>